<protein>
    <submittedName>
        <fullName evidence="7">D-lactate dehydrogenase</fullName>
    </submittedName>
</protein>
<evidence type="ECO:0000259" key="5">
    <source>
        <dbReference type="Pfam" id="PF00389"/>
    </source>
</evidence>
<dbReference type="SUPFAM" id="SSF52283">
    <property type="entry name" value="Formate/glycerate dehydrogenase catalytic domain-like"/>
    <property type="match status" value="1"/>
</dbReference>
<dbReference type="PROSITE" id="PS00065">
    <property type="entry name" value="D_2_HYDROXYACID_DH_1"/>
    <property type="match status" value="1"/>
</dbReference>
<feature type="domain" description="D-isomer specific 2-hydroxyacid dehydrogenase NAD-binding" evidence="6">
    <location>
        <begin position="111"/>
        <end position="297"/>
    </location>
</feature>
<dbReference type="HOGENOM" id="CLU_019796_1_1_9"/>
<evidence type="ECO:0000259" key="6">
    <source>
        <dbReference type="Pfam" id="PF02826"/>
    </source>
</evidence>
<evidence type="ECO:0000313" key="8">
    <source>
        <dbReference type="Proteomes" id="UP000005444"/>
    </source>
</evidence>
<keyword evidence="2 4" id="KW-0560">Oxidoreductase</keyword>
<dbReference type="PANTHER" id="PTHR43026">
    <property type="entry name" value="2-HYDROXYACID DEHYDROGENASE HOMOLOG 1-RELATED"/>
    <property type="match status" value="1"/>
</dbReference>
<feature type="domain" description="D-isomer specific 2-hydroxyacid dehydrogenase catalytic" evidence="5">
    <location>
        <begin position="8"/>
        <end position="328"/>
    </location>
</feature>
<dbReference type="KEGG" id="pce:PECL_994"/>
<dbReference type="GO" id="GO:0008720">
    <property type="term" value="F:D-lactate dehydrogenase (NAD+) activity"/>
    <property type="evidence" value="ECO:0007669"/>
    <property type="project" value="TreeGrafter"/>
</dbReference>
<dbReference type="PATRIC" id="fig|701521.8.peg.941"/>
<proteinExistence type="inferred from homology"/>
<dbReference type="PANTHER" id="PTHR43026:SF1">
    <property type="entry name" value="2-HYDROXYACID DEHYDROGENASE HOMOLOG 1-RELATED"/>
    <property type="match status" value="1"/>
</dbReference>
<evidence type="ECO:0000256" key="4">
    <source>
        <dbReference type="RuleBase" id="RU003719"/>
    </source>
</evidence>
<dbReference type="AlphaFoldDB" id="G8PDC7"/>
<dbReference type="InterPro" id="IPR006140">
    <property type="entry name" value="D-isomer_DH_NAD-bd"/>
</dbReference>
<dbReference type="eggNOG" id="COG1052">
    <property type="taxonomic scope" value="Bacteria"/>
</dbReference>
<dbReference type="SUPFAM" id="SSF51735">
    <property type="entry name" value="NAD(P)-binding Rossmann-fold domains"/>
    <property type="match status" value="1"/>
</dbReference>
<accession>G8PDC7</accession>
<dbReference type="InterPro" id="IPR029753">
    <property type="entry name" value="D-isomer_DH_CS"/>
</dbReference>
<dbReference type="CDD" id="cd12186">
    <property type="entry name" value="LDH"/>
    <property type="match status" value="1"/>
</dbReference>
<sequence length="331" mass="37015">MKITAYGIREDERPYLNEWQEKNNIEVQAVSELLDSETLELAKGSDGVVAFQQKPYTDDIFSKMNRFGIHAFSLRNVGVDNLSFNALKENNVMLSNVPAYSPNAIAELSVTQLMALIRRIPDFQAKMKRGDFRWEPTIALELNQMTVGVIGTGRIGRAAIDIFKGFGAKVICYDVFLNPELEKEGAYVDTVEELYKSVDVVTLHVPALKDNYHMLDDKAFNSMKDGVFVLNYSRGSLIDTAALIRGLDSGKIAGVGLDTYENEVGIFEIDHEDQPIDDEMFNNLNARRNVMITPHAAFYTTNAVKNMVQVALDNNRSLIENGTSQNQVDLG</sequence>
<gene>
    <name evidence="7" type="primary">ldhA</name>
    <name evidence="7" type="ordered locus">PECL_994</name>
</gene>
<dbReference type="RefSeq" id="WP_014215459.1">
    <property type="nucleotide sequence ID" value="NC_016605.1"/>
</dbReference>
<keyword evidence="3" id="KW-0520">NAD</keyword>
<dbReference type="STRING" id="701521.PECL_994"/>
<dbReference type="InterPro" id="IPR006139">
    <property type="entry name" value="D-isomer_2_OHA_DH_cat_dom"/>
</dbReference>
<name>G8PDC7_PEDCP</name>
<reference evidence="7 8" key="1">
    <citation type="journal article" date="2012" name="J. Bacteriol.">
        <title>Complete Genome Sequence of the Beer Spoilage Organism Pediococcus claussenii ATCC BAA-344T.</title>
        <authorList>
            <person name="Pittet V."/>
            <person name="Abegunde T."/>
            <person name="Marfleet T."/>
            <person name="Haakensen M."/>
            <person name="Morrow K."/>
            <person name="Jayaprakash T."/>
            <person name="Schroeder K."/>
            <person name="Trost B."/>
            <person name="Byrns S."/>
            <person name="Bergsveinson J."/>
            <person name="Kusalik A."/>
            <person name="Ziola B."/>
        </authorList>
    </citation>
    <scope>NUCLEOTIDE SEQUENCE [LARGE SCALE GENOMIC DNA]</scope>
    <source>
        <strain evidence="7 8">ATCC BAA-344</strain>
    </source>
</reference>
<dbReference type="InterPro" id="IPR036291">
    <property type="entry name" value="NAD(P)-bd_dom_sf"/>
</dbReference>
<dbReference type="PROSITE" id="PS00671">
    <property type="entry name" value="D_2_HYDROXYACID_DH_3"/>
    <property type="match status" value="1"/>
</dbReference>
<dbReference type="Proteomes" id="UP000005444">
    <property type="component" value="Chromosome"/>
</dbReference>
<dbReference type="GO" id="GO:0051287">
    <property type="term" value="F:NAD binding"/>
    <property type="evidence" value="ECO:0007669"/>
    <property type="project" value="InterPro"/>
</dbReference>
<evidence type="ECO:0000256" key="1">
    <source>
        <dbReference type="ARBA" id="ARBA00005854"/>
    </source>
</evidence>
<dbReference type="InterPro" id="IPR029752">
    <property type="entry name" value="D-isomer_DH_CS1"/>
</dbReference>
<organism evidence="7 8">
    <name type="scientific">Pediococcus claussenii (strain ATCC BAA-344 / DSM 14800 / JCM 18046 / KCTC 3811 / LMG 21948 / P06)</name>
    <dbReference type="NCBI Taxonomy" id="701521"/>
    <lineage>
        <taxon>Bacteria</taxon>
        <taxon>Bacillati</taxon>
        <taxon>Bacillota</taxon>
        <taxon>Bacilli</taxon>
        <taxon>Lactobacillales</taxon>
        <taxon>Lactobacillaceae</taxon>
        <taxon>Pediococcus</taxon>
    </lineage>
</organism>
<evidence type="ECO:0000313" key="7">
    <source>
        <dbReference type="EMBL" id="AEV95262.1"/>
    </source>
</evidence>
<dbReference type="Pfam" id="PF00389">
    <property type="entry name" value="2-Hacid_dh"/>
    <property type="match status" value="1"/>
</dbReference>
<keyword evidence="8" id="KW-1185">Reference proteome</keyword>
<evidence type="ECO:0000256" key="3">
    <source>
        <dbReference type="ARBA" id="ARBA00023027"/>
    </source>
</evidence>
<dbReference type="EMBL" id="CP003137">
    <property type="protein sequence ID" value="AEV95262.1"/>
    <property type="molecule type" value="Genomic_DNA"/>
</dbReference>
<dbReference type="InterPro" id="IPR058205">
    <property type="entry name" value="D-LDH-like"/>
</dbReference>
<evidence type="ECO:0000256" key="2">
    <source>
        <dbReference type="ARBA" id="ARBA00023002"/>
    </source>
</evidence>
<comment type="similarity">
    <text evidence="1 4">Belongs to the D-isomer specific 2-hydroxyacid dehydrogenase family.</text>
</comment>
<dbReference type="Pfam" id="PF02826">
    <property type="entry name" value="2-Hacid_dh_C"/>
    <property type="match status" value="1"/>
</dbReference>
<dbReference type="Gene3D" id="3.40.50.720">
    <property type="entry name" value="NAD(P)-binding Rossmann-like Domain"/>
    <property type="match status" value="2"/>
</dbReference>